<dbReference type="Proteomes" id="UP001151760">
    <property type="component" value="Unassembled WGS sequence"/>
</dbReference>
<comment type="caution">
    <text evidence="1">The sequence shown here is derived from an EMBL/GenBank/DDBJ whole genome shotgun (WGS) entry which is preliminary data.</text>
</comment>
<accession>A0ABQ4ZKI9</accession>
<sequence>MAPQKYSVNQEKNDLTMSVLMKNRMKHLNESLVMPQMMNLKKNLKLNHLKKNNLMKNDRQNVSQQAAEQVISVKGMPWVGDGGVSGVSLFVVSSADDRNSEVTGNGGIDPQMDQALSHMQVSDQRQPNQFDMTNIHLSGAQWVVSTTHPDRDNLSQ</sequence>
<evidence type="ECO:0000313" key="1">
    <source>
        <dbReference type="EMBL" id="GJS90425.1"/>
    </source>
</evidence>
<organism evidence="1 2">
    <name type="scientific">Tanacetum coccineum</name>
    <dbReference type="NCBI Taxonomy" id="301880"/>
    <lineage>
        <taxon>Eukaryota</taxon>
        <taxon>Viridiplantae</taxon>
        <taxon>Streptophyta</taxon>
        <taxon>Embryophyta</taxon>
        <taxon>Tracheophyta</taxon>
        <taxon>Spermatophyta</taxon>
        <taxon>Magnoliopsida</taxon>
        <taxon>eudicotyledons</taxon>
        <taxon>Gunneridae</taxon>
        <taxon>Pentapetalae</taxon>
        <taxon>asterids</taxon>
        <taxon>campanulids</taxon>
        <taxon>Asterales</taxon>
        <taxon>Asteraceae</taxon>
        <taxon>Asteroideae</taxon>
        <taxon>Anthemideae</taxon>
        <taxon>Anthemidinae</taxon>
        <taxon>Tanacetum</taxon>
    </lineage>
</organism>
<name>A0ABQ4ZKI9_9ASTR</name>
<reference evidence="1" key="2">
    <citation type="submission" date="2022-01" db="EMBL/GenBank/DDBJ databases">
        <authorList>
            <person name="Yamashiro T."/>
            <person name="Shiraishi A."/>
            <person name="Satake H."/>
            <person name="Nakayama K."/>
        </authorList>
    </citation>
    <scope>NUCLEOTIDE SEQUENCE</scope>
</reference>
<gene>
    <name evidence="1" type="ORF">Tco_0773061</name>
</gene>
<protein>
    <submittedName>
        <fullName evidence="1">Uncharacterized protein</fullName>
    </submittedName>
</protein>
<proteinExistence type="predicted"/>
<evidence type="ECO:0000313" key="2">
    <source>
        <dbReference type="Proteomes" id="UP001151760"/>
    </source>
</evidence>
<keyword evidence="2" id="KW-1185">Reference proteome</keyword>
<reference evidence="1" key="1">
    <citation type="journal article" date="2022" name="Int. J. Mol. Sci.">
        <title>Draft Genome of Tanacetum Coccineum: Genomic Comparison of Closely Related Tanacetum-Family Plants.</title>
        <authorList>
            <person name="Yamashiro T."/>
            <person name="Shiraishi A."/>
            <person name="Nakayama K."/>
            <person name="Satake H."/>
        </authorList>
    </citation>
    <scope>NUCLEOTIDE SEQUENCE</scope>
</reference>
<dbReference type="EMBL" id="BQNB010011426">
    <property type="protein sequence ID" value="GJS90425.1"/>
    <property type="molecule type" value="Genomic_DNA"/>
</dbReference>